<organism evidence="2">
    <name type="scientific">marine metagenome</name>
    <dbReference type="NCBI Taxonomy" id="408172"/>
    <lineage>
        <taxon>unclassified sequences</taxon>
        <taxon>metagenomes</taxon>
        <taxon>ecological metagenomes</taxon>
    </lineage>
</organism>
<reference evidence="2" key="1">
    <citation type="submission" date="2018-05" db="EMBL/GenBank/DDBJ databases">
        <authorList>
            <person name="Lanie J.A."/>
            <person name="Ng W.-L."/>
            <person name="Kazmierczak K.M."/>
            <person name="Andrzejewski T.M."/>
            <person name="Davidsen T.M."/>
            <person name="Wayne K.J."/>
            <person name="Tettelin H."/>
            <person name="Glass J.I."/>
            <person name="Rusch D."/>
            <person name="Podicherti R."/>
            <person name="Tsui H.-C.T."/>
            <person name="Winkler M.E."/>
        </authorList>
    </citation>
    <scope>NUCLEOTIDE SEQUENCE</scope>
</reference>
<dbReference type="PROSITE" id="PS51782">
    <property type="entry name" value="LYSM"/>
    <property type="match status" value="3"/>
</dbReference>
<dbReference type="Gene3D" id="3.10.350.10">
    <property type="entry name" value="LysM domain"/>
    <property type="match status" value="3"/>
</dbReference>
<dbReference type="PROSITE" id="PS00922">
    <property type="entry name" value="TRANSGLYCOSYLASE"/>
    <property type="match status" value="1"/>
</dbReference>
<dbReference type="PANTHER" id="PTHR33734">
    <property type="entry name" value="LYSM DOMAIN-CONTAINING GPI-ANCHORED PROTEIN 2"/>
    <property type="match status" value="1"/>
</dbReference>
<feature type="domain" description="LysM" evidence="1">
    <location>
        <begin position="449"/>
        <end position="493"/>
    </location>
</feature>
<accession>A0A381RS92</accession>
<dbReference type="GO" id="GO:0000270">
    <property type="term" value="P:peptidoglycan metabolic process"/>
    <property type="evidence" value="ECO:0007669"/>
    <property type="project" value="InterPro"/>
</dbReference>
<protein>
    <recommendedName>
        <fullName evidence="1">LysM domain-containing protein</fullName>
    </recommendedName>
</protein>
<proteinExistence type="predicted"/>
<dbReference type="CDD" id="cd00118">
    <property type="entry name" value="LysM"/>
    <property type="match status" value="3"/>
</dbReference>
<evidence type="ECO:0000313" key="2">
    <source>
        <dbReference type="EMBL" id="SUZ93949.1"/>
    </source>
</evidence>
<feature type="domain" description="LysM" evidence="1">
    <location>
        <begin position="381"/>
        <end position="425"/>
    </location>
</feature>
<dbReference type="InterPro" id="IPR000189">
    <property type="entry name" value="Transglyc_AS"/>
</dbReference>
<dbReference type="InterPro" id="IPR008258">
    <property type="entry name" value="Transglycosylase_SLT_dom_1"/>
</dbReference>
<dbReference type="GO" id="GO:0016020">
    <property type="term" value="C:membrane"/>
    <property type="evidence" value="ECO:0007669"/>
    <property type="project" value="InterPro"/>
</dbReference>
<dbReference type="SMART" id="SM00257">
    <property type="entry name" value="LysM"/>
    <property type="match status" value="3"/>
</dbReference>
<dbReference type="EMBL" id="UINC01002190">
    <property type="protein sequence ID" value="SUZ93949.1"/>
    <property type="molecule type" value="Genomic_DNA"/>
</dbReference>
<dbReference type="CDD" id="cd16894">
    <property type="entry name" value="MltD-like"/>
    <property type="match status" value="1"/>
</dbReference>
<dbReference type="InterPro" id="IPR023346">
    <property type="entry name" value="Lysozyme-like_dom_sf"/>
</dbReference>
<feature type="domain" description="LysM" evidence="1">
    <location>
        <begin position="307"/>
        <end position="350"/>
    </location>
</feature>
<gene>
    <name evidence="2" type="ORF">METZ01_LOCUS46803</name>
</gene>
<dbReference type="InterPro" id="IPR036779">
    <property type="entry name" value="LysM_dom_sf"/>
</dbReference>
<sequence>MFLSACQSVFDNVKTSRDVALEAVNEEIFLDQSNLWSYIANQQKLEINNNPRIQQQLGWFKKHPDYLTRISERAQPYLYLVVQEIEKEGLPIEIALLPIVESAYYPFSYSHGTAVGVWQFIPSTGRLYGLDQDWWHEDRRHILNSTRAAARYLKDLSKMFNGDWMLAVAAYNAGPGRIQNAVKINQKARKQTDYWSLDLPKETERYIPKLLALSMIVKDPSKFGQQLTPIDNSKFLEVVELNSQFDLALIAQWTGLSIDEIYTYNPGLRRWATPVSLPYELLLPVSTVKSFEDNLEKAGKMPRISWLRHQIKSGDSLIYLAKKYKTTVDQIRSVNELQSDLIRAGEYLIVPLAQENEGYYSLSEKQREKSRLNTEKNAEKIIYKVVSGDSLWKIAVQFDTTVNNLVRWNQIDLSSPLRIDKELVIWVEDSNKTGLAEITRTGIDIDTKITYMVRAGDNLSKIASKYSVKVKDVLSWNNIKESQILKPGQKLLIKVNVINSNLL</sequence>
<dbReference type="Pfam" id="PF01464">
    <property type="entry name" value="SLT"/>
    <property type="match status" value="1"/>
</dbReference>
<evidence type="ECO:0000259" key="1">
    <source>
        <dbReference type="PROSITE" id="PS51782"/>
    </source>
</evidence>
<dbReference type="PANTHER" id="PTHR33734:SF22">
    <property type="entry name" value="MEMBRANE-BOUND LYTIC MUREIN TRANSGLYCOSYLASE D"/>
    <property type="match status" value="1"/>
</dbReference>
<dbReference type="GO" id="GO:0008932">
    <property type="term" value="F:lytic endotransglycosylase activity"/>
    <property type="evidence" value="ECO:0007669"/>
    <property type="project" value="TreeGrafter"/>
</dbReference>
<dbReference type="AlphaFoldDB" id="A0A381RS92"/>
<dbReference type="InterPro" id="IPR018392">
    <property type="entry name" value="LysM"/>
</dbReference>
<dbReference type="Gene3D" id="1.10.530.10">
    <property type="match status" value="1"/>
</dbReference>
<dbReference type="SUPFAM" id="SSF53955">
    <property type="entry name" value="Lysozyme-like"/>
    <property type="match status" value="1"/>
</dbReference>
<dbReference type="Pfam" id="PF01476">
    <property type="entry name" value="LysM"/>
    <property type="match status" value="3"/>
</dbReference>
<name>A0A381RS92_9ZZZZ</name>
<dbReference type="SUPFAM" id="SSF54106">
    <property type="entry name" value="LysM domain"/>
    <property type="match status" value="3"/>
</dbReference>